<proteinExistence type="predicted"/>
<evidence type="ECO:0000256" key="4">
    <source>
        <dbReference type="ARBA" id="ARBA00022485"/>
    </source>
</evidence>
<evidence type="ECO:0000313" key="11">
    <source>
        <dbReference type="EMBL" id="QYZ80072.1"/>
    </source>
</evidence>
<dbReference type="Gene3D" id="3.40.50.10800">
    <property type="entry name" value="NadA-like"/>
    <property type="match status" value="3"/>
</dbReference>
<dbReference type="SUPFAM" id="SSF142754">
    <property type="entry name" value="NadA-like"/>
    <property type="match status" value="1"/>
</dbReference>
<evidence type="ECO:0000256" key="7">
    <source>
        <dbReference type="ARBA" id="ARBA00022723"/>
    </source>
</evidence>
<keyword evidence="9" id="KW-0411">Iron-sulfur</keyword>
<dbReference type="OrthoDB" id="5931at2157"/>
<dbReference type="NCBIfam" id="NF006878">
    <property type="entry name" value="PRK09375.1-2"/>
    <property type="match status" value="1"/>
</dbReference>
<dbReference type="Proteomes" id="UP000826709">
    <property type="component" value="Chromosome"/>
</dbReference>
<evidence type="ECO:0000313" key="12">
    <source>
        <dbReference type="Proteomes" id="UP000826709"/>
    </source>
</evidence>
<dbReference type="AlphaFoldDB" id="A0A8G1EHJ4"/>
<dbReference type="KEGG" id="mfk:E2N92_11865"/>
<reference evidence="11" key="2">
    <citation type="submission" date="2019-03" db="EMBL/GenBank/DDBJ databases">
        <authorList>
            <person name="Chen S.-C."/>
            <person name="Wu S.-Y."/>
            <person name="Lai M.-C."/>
        </authorList>
    </citation>
    <scope>NUCLEOTIDE SEQUENCE</scope>
    <source>
        <strain evidence="11">ML15</strain>
    </source>
</reference>
<evidence type="ECO:0000256" key="1">
    <source>
        <dbReference type="ARBA" id="ARBA00001966"/>
    </source>
</evidence>
<dbReference type="InterPro" id="IPR036094">
    <property type="entry name" value="NadA_sf"/>
</dbReference>
<organism evidence="11 12">
    <name type="scientific">Methanofollis formosanus</name>
    <dbReference type="NCBI Taxonomy" id="299308"/>
    <lineage>
        <taxon>Archaea</taxon>
        <taxon>Methanobacteriati</taxon>
        <taxon>Methanobacteriota</taxon>
        <taxon>Stenosarchaea group</taxon>
        <taxon>Methanomicrobia</taxon>
        <taxon>Methanomicrobiales</taxon>
        <taxon>Methanomicrobiaceae</taxon>
        <taxon>Methanofollis</taxon>
    </lineage>
</organism>
<name>A0A8G1EHJ4_9EURY</name>
<accession>A0A8G1EHJ4</accession>
<dbReference type="Pfam" id="PF02445">
    <property type="entry name" value="NadA"/>
    <property type="match status" value="1"/>
</dbReference>
<reference evidence="11" key="1">
    <citation type="journal article" date="2005" name="Int. J. Syst. Evol. Microbiol.">
        <title>Methanofollis formosanus sp. nov., isolated from a fish pond.</title>
        <authorList>
            <person name="Wu S.Y."/>
            <person name="Chen S.C."/>
            <person name="Lai M.C."/>
        </authorList>
    </citation>
    <scope>NUCLEOTIDE SEQUENCE</scope>
    <source>
        <strain evidence="11">ML15</strain>
    </source>
</reference>
<dbReference type="EMBL" id="CP037968">
    <property type="protein sequence ID" value="QYZ80072.1"/>
    <property type="molecule type" value="Genomic_DNA"/>
</dbReference>
<evidence type="ECO:0000256" key="2">
    <source>
        <dbReference type="ARBA" id="ARBA00005065"/>
    </source>
</evidence>
<keyword evidence="6" id="KW-0808">Transferase</keyword>
<dbReference type="UniPathway" id="UPA00253">
    <property type="reaction ID" value="UER00327"/>
</dbReference>
<evidence type="ECO:0000256" key="8">
    <source>
        <dbReference type="ARBA" id="ARBA00023004"/>
    </source>
</evidence>
<dbReference type="NCBIfam" id="TIGR00550">
    <property type="entry name" value="nadA"/>
    <property type="match status" value="1"/>
</dbReference>
<dbReference type="EC" id="2.5.1.72" evidence="3 10"/>
<protein>
    <recommendedName>
        <fullName evidence="3 10">Quinolinate synthase</fullName>
        <ecNumber evidence="3 10">2.5.1.72</ecNumber>
    </recommendedName>
</protein>
<dbReference type="InterPro" id="IPR003473">
    <property type="entry name" value="NadA"/>
</dbReference>
<evidence type="ECO:0000256" key="5">
    <source>
        <dbReference type="ARBA" id="ARBA00022642"/>
    </source>
</evidence>
<keyword evidence="7" id="KW-0479">Metal-binding</keyword>
<keyword evidence="5" id="KW-0662">Pyridine nucleotide biosynthesis</keyword>
<evidence type="ECO:0000256" key="6">
    <source>
        <dbReference type="ARBA" id="ARBA00022679"/>
    </source>
</evidence>
<keyword evidence="4" id="KW-0004">4Fe-4S</keyword>
<dbReference type="PANTHER" id="PTHR30573">
    <property type="entry name" value="QUINOLINATE SYNTHETASE A"/>
    <property type="match status" value="1"/>
</dbReference>
<dbReference type="PANTHER" id="PTHR30573:SF0">
    <property type="entry name" value="QUINOLINATE SYNTHASE, CHLOROPLASTIC"/>
    <property type="match status" value="1"/>
</dbReference>
<comment type="cofactor">
    <cofactor evidence="1">
        <name>[4Fe-4S] cluster</name>
        <dbReference type="ChEBI" id="CHEBI:49883"/>
    </cofactor>
</comment>
<dbReference type="GO" id="GO:0034628">
    <property type="term" value="P:'de novo' NAD+ biosynthetic process from L-aspartate"/>
    <property type="evidence" value="ECO:0007669"/>
    <property type="project" value="TreeGrafter"/>
</dbReference>
<dbReference type="RefSeq" id="WP_220681383.1">
    <property type="nucleotide sequence ID" value="NZ_CP037968.1"/>
</dbReference>
<dbReference type="GO" id="GO:0046872">
    <property type="term" value="F:metal ion binding"/>
    <property type="evidence" value="ECO:0007669"/>
    <property type="project" value="UniProtKB-KW"/>
</dbReference>
<evidence type="ECO:0000256" key="9">
    <source>
        <dbReference type="ARBA" id="ARBA00023014"/>
    </source>
</evidence>
<dbReference type="GO" id="GO:0008987">
    <property type="term" value="F:quinolinate synthetase A activity"/>
    <property type="evidence" value="ECO:0007669"/>
    <property type="project" value="UniProtKB-UniRule"/>
</dbReference>
<dbReference type="GO" id="GO:0051539">
    <property type="term" value="F:4 iron, 4 sulfur cluster binding"/>
    <property type="evidence" value="ECO:0007669"/>
    <property type="project" value="UniProtKB-KW"/>
</dbReference>
<keyword evidence="8" id="KW-0408">Iron</keyword>
<gene>
    <name evidence="11" type="primary">nadA</name>
    <name evidence="11" type="ORF">E2N92_11865</name>
</gene>
<evidence type="ECO:0000256" key="10">
    <source>
        <dbReference type="NCBIfam" id="TIGR00550"/>
    </source>
</evidence>
<keyword evidence="12" id="KW-1185">Reference proteome</keyword>
<evidence type="ECO:0000256" key="3">
    <source>
        <dbReference type="ARBA" id="ARBA00012669"/>
    </source>
</evidence>
<comment type="pathway">
    <text evidence="2">Cofactor biosynthesis; NAD(+) biosynthesis; quinolinate from iminoaspartate: step 1/1.</text>
</comment>
<sequence>MIQDEIRKLKEEQGAVILAHNYQIPEVQDIADFVGDSLELAIKAKEATADVLIFCGVEFMAETAKILNPSRKVILPVENAGCPLADCLTPEMVREARARHPDAAVVLYVNSTIESKAEADITCTSANAVEVVRSLAEETVLFGPDANLAHYVAAQVPEKMVIPLPEGGHCPVHRKYTLADVEAGHARGDAVVCHPECDPAIQEASDLIASTGGMARQAHLHQNWTVLTEEGMAYRLGRLFPDRTFHAVEGVVCEDMKRTTLEDVLRALETGEYEVTIDDEVAARARTAIERMIALRG</sequence>